<accession>A0A1X7ELM7</accession>
<evidence type="ECO:0000313" key="2">
    <source>
        <dbReference type="Proteomes" id="UP000192911"/>
    </source>
</evidence>
<organism evidence="1 2">
    <name type="scientific">Trinickia caryophylli</name>
    <name type="common">Paraburkholderia caryophylli</name>
    <dbReference type="NCBI Taxonomy" id="28094"/>
    <lineage>
        <taxon>Bacteria</taxon>
        <taxon>Pseudomonadati</taxon>
        <taxon>Pseudomonadota</taxon>
        <taxon>Betaproteobacteria</taxon>
        <taxon>Burkholderiales</taxon>
        <taxon>Burkholderiaceae</taxon>
        <taxon>Trinickia</taxon>
    </lineage>
</organism>
<keyword evidence="2" id="KW-1185">Reference proteome</keyword>
<dbReference type="OrthoDB" id="9015539at2"/>
<reference evidence="2" key="1">
    <citation type="submission" date="2017-04" db="EMBL/GenBank/DDBJ databases">
        <authorList>
            <person name="Varghese N."/>
            <person name="Submissions S."/>
        </authorList>
    </citation>
    <scope>NUCLEOTIDE SEQUENCE [LARGE SCALE GENOMIC DNA]</scope>
    <source>
        <strain evidence="2">Ballard 720</strain>
    </source>
</reference>
<dbReference type="RefSeq" id="WP_085227722.1">
    <property type="nucleotide sequence ID" value="NZ_BSQD01000006.1"/>
</dbReference>
<gene>
    <name evidence="1" type="ORF">SAMN06295900_10617</name>
</gene>
<dbReference type="GeneID" id="95550398"/>
<dbReference type="AlphaFoldDB" id="A0A1X7ELM7"/>
<dbReference type="STRING" id="28094.SAMN06295900_10617"/>
<sequence>MDDVTYTKGIYTATVTVRQLDDGQFQGVVSLARDDATELETTAYEVDAPNATASEALEEAKALAHRILGEIEL</sequence>
<protein>
    <submittedName>
        <fullName evidence="1">Uncharacterized protein</fullName>
    </submittedName>
</protein>
<dbReference type="EMBL" id="FXAH01000006">
    <property type="protein sequence ID" value="SMF36062.1"/>
    <property type="molecule type" value="Genomic_DNA"/>
</dbReference>
<proteinExistence type="predicted"/>
<evidence type="ECO:0000313" key="1">
    <source>
        <dbReference type="EMBL" id="SMF36062.1"/>
    </source>
</evidence>
<dbReference type="Proteomes" id="UP000192911">
    <property type="component" value="Unassembled WGS sequence"/>
</dbReference>
<name>A0A1X7ELM7_TRICW</name>